<proteinExistence type="predicted"/>
<gene>
    <name evidence="3" type="ORF">SDC9_06172</name>
</gene>
<dbReference type="PANTHER" id="PTHR36109:SF2">
    <property type="entry name" value="MEMBRANE PROTEIN"/>
    <property type="match status" value="1"/>
</dbReference>
<feature type="region of interest" description="Disordered" evidence="1">
    <location>
        <begin position="1"/>
        <end position="60"/>
    </location>
</feature>
<dbReference type="AlphaFoldDB" id="A0A644T3V0"/>
<protein>
    <recommendedName>
        <fullName evidence="2">General stress protein 17M-like domain-containing protein</fullName>
    </recommendedName>
</protein>
<sequence length="231" mass="23338">MLGGNTVENQSKGQNQSMGKNQNQAANSGVPSYTNSMTAGVRPVSSQSGNIQASTGQMSYSNNQGSKAVIGIFNSRQDAEKAVSQLRNNGFNTEEINIVSKNDKQNKDESKTYDDDISDGALTGGTLGGIGGLLLGAGVVASVGAMAIPGIGPIIASGPIAAAIGGAVAGGVAGGLIDWGIPAEASQRYEKSVAKGGILAVIRTNAGKVDTAAQILRQYGATDIESHTAKQ</sequence>
<dbReference type="InterPro" id="IPR052948">
    <property type="entry name" value="Low_temp-induced_all0457"/>
</dbReference>
<evidence type="ECO:0000259" key="2">
    <source>
        <dbReference type="Pfam" id="PF11181"/>
    </source>
</evidence>
<comment type="caution">
    <text evidence="3">The sequence shown here is derived from an EMBL/GenBank/DDBJ whole genome shotgun (WGS) entry which is preliminary data.</text>
</comment>
<evidence type="ECO:0000313" key="3">
    <source>
        <dbReference type="EMBL" id="MPL60611.1"/>
    </source>
</evidence>
<organism evidence="3">
    <name type="scientific">bioreactor metagenome</name>
    <dbReference type="NCBI Taxonomy" id="1076179"/>
    <lineage>
        <taxon>unclassified sequences</taxon>
        <taxon>metagenomes</taxon>
        <taxon>ecological metagenomes</taxon>
    </lineage>
</organism>
<dbReference type="EMBL" id="VSSQ01000012">
    <property type="protein sequence ID" value="MPL60611.1"/>
    <property type="molecule type" value="Genomic_DNA"/>
</dbReference>
<name>A0A644T3V0_9ZZZZ</name>
<reference evidence="3" key="1">
    <citation type="submission" date="2019-08" db="EMBL/GenBank/DDBJ databases">
        <authorList>
            <person name="Kucharzyk K."/>
            <person name="Murdoch R.W."/>
            <person name="Higgins S."/>
            <person name="Loffler F."/>
        </authorList>
    </citation>
    <scope>NUCLEOTIDE SEQUENCE</scope>
</reference>
<accession>A0A644T3V0</accession>
<dbReference type="InterPro" id="IPR025889">
    <property type="entry name" value="GSP17M-like_dom"/>
</dbReference>
<evidence type="ECO:0000256" key="1">
    <source>
        <dbReference type="SAM" id="MobiDB-lite"/>
    </source>
</evidence>
<dbReference type="PANTHER" id="PTHR36109">
    <property type="entry name" value="MEMBRANE PROTEIN-RELATED"/>
    <property type="match status" value="1"/>
</dbReference>
<dbReference type="Pfam" id="PF11181">
    <property type="entry name" value="YflT"/>
    <property type="match status" value="1"/>
</dbReference>
<feature type="domain" description="General stress protein 17M-like" evidence="2">
    <location>
        <begin position="69"/>
        <end position="134"/>
    </location>
</feature>